<evidence type="ECO:0000256" key="2">
    <source>
        <dbReference type="ARBA" id="ARBA00010474"/>
    </source>
</evidence>
<evidence type="ECO:0000313" key="9">
    <source>
        <dbReference type="EMBL" id="SES65736.1"/>
    </source>
</evidence>
<dbReference type="Pfam" id="PF13144">
    <property type="entry name" value="ChapFlgA"/>
    <property type="match status" value="1"/>
</dbReference>
<evidence type="ECO:0000256" key="4">
    <source>
        <dbReference type="ARBA" id="ARBA00022729"/>
    </source>
</evidence>
<keyword evidence="10" id="KW-1185">Reference proteome</keyword>
<sequence length="234" mass="25341">MRILITLTLILFYSATTLGSEKTEASDILAAGQLFMEEFVETHASQGFDAEYTLGNLDPRLALAPCPEDGIDVSFSSDPWQTTQPSLMVSCQGKRPWRMYLSVSLDIYGDALIAARPLSRGDRLTAAMVATDRVVVNAIRRGTITDREQLLGLELKRSVNAGTPFTPDLVTSPDAVARGDHVMITARSGSFAVKTRGKALANARVGEQVLVENLSSARKIRARVTGPGQVEITM</sequence>
<dbReference type="STRING" id="430453.SAMN04487962_10147"/>
<dbReference type="Gene3D" id="2.30.30.760">
    <property type="match status" value="1"/>
</dbReference>
<dbReference type="SMART" id="SM00858">
    <property type="entry name" value="SAF"/>
    <property type="match status" value="1"/>
</dbReference>
<dbReference type="InterPro" id="IPR017585">
    <property type="entry name" value="SAF_FlgA"/>
</dbReference>
<proteinExistence type="inferred from homology"/>
<dbReference type="GO" id="GO:0042597">
    <property type="term" value="C:periplasmic space"/>
    <property type="evidence" value="ECO:0007669"/>
    <property type="project" value="UniProtKB-SubCell"/>
</dbReference>
<dbReference type="InterPro" id="IPR041231">
    <property type="entry name" value="FlgA_N"/>
</dbReference>
<dbReference type="Gene3D" id="3.90.1210.10">
    <property type="entry name" value="Antifreeze-like/N-acetylneuraminic acid synthase C-terminal domain"/>
    <property type="match status" value="1"/>
</dbReference>
<keyword evidence="9" id="KW-0969">Cilium</keyword>
<reference evidence="10" key="1">
    <citation type="submission" date="2016-10" db="EMBL/GenBank/DDBJ databases">
        <authorList>
            <person name="Varghese N."/>
            <person name="Submissions S."/>
        </authorList>
    </citation>
    <scope>NUCLEOTIDE SEQUENCE [LARGE SCALE GENOMIC DNA]</scope>
    <source>
        <strain evidence="10">CGMCC 1.6489</strain>
    </source>
</reference>
<dbReference type="RefSeq" id="WP_091848228.1">
    <property type="nucleotide sequence ID" value="NZ_FOHZ01000001.1"/>
</dbReference>
<protein>
    <recommendedName>
        <fullName evidence="3 7">Flagella basal body P-ring formation protein FlgA</fullName>
    </recommendedName>
</protein>
<organism evidence="9 10">
    <name type="scientific">Marinobacter segnicrescens</name>
    <dbReference type="NCBI Taxonomy" id="430453"/>
    <lineage>
        <taxon>Bacteria</taxon>
        <taxon>Pseudomonadati</taxon>
        <taxon>Pseudomonadota</taxon>
        <taxon>Gammaproteobacteria</taxon>
        <taxon>Pseudomonadales</taxon>
        <taxon>Marinobacteraceae</taxon>
        <taxon>Marinobacter</taxon>
    </lineage>
</organism>
<comment type="function">
    <text evidence="6 7">Involved in the assembly process of the P-ring formation. It may associate with FlgF on the rod constituting a structure essential for the P-ring assembly or may act as a modulator protein for the P-ring assembly.</text>
</comment>
<gene>
    <name evidence="9" type="ORF">SAMN04487962_10147</name>
</gene>
<dbReference type="InterPro" id="IPR013974">
    <property type="entry name" value="SAF"/>
</dbReference>
<evidence type="ECO:0000256" key="1">
    <source>
        <dbReference type="ARBA" id="ARBA00004418"/>
    </source>
</evidence>
<keyword evidence="9" id="KW-0282">Flagellum</keyword>
<dbReference type="PANTHER" id="PTHR36307:SF1">
    <property type="entry name" value="FLAGELLA BASAL BODY P-RING FORMATION PROTEIN FLGA"/>
    <property type="match status" value="1"/>
</dbReference>
<name>A0A1H9YA52_9GAMM</name>
<dbReference type="Pfam" id="PF17656">
    <property type="entry name" value="ChapFlgA_N"/>
    <property type="match status" value="1"/>
</dbReference>
<keyword evidence="5 7" id="KW-0574">Periplasm</keyword>
<dbReference type="CDD" id="cd11614">
    <property type="entry name" value="SAF_CpaB_FlgA_like"/>
    <property type="match status" value="1"/>
</dbReference>
<dbReference type="PANTHER" id="PTHR36307">
    <property type="entry name" value="FLAGELLA BASAL BODY P-RING FORMATION PROTEIN FLGA"/>
    <property type="match status" value="1"/>
</dbReference>
<evidence type="ECO:0000256" key="7">
    <source>
        <dbReference type="RuleBase" id="RU362063"/>
    </source>
</evidence>
<feature type="domain" description="SAF" evidence="8">
    <location>
        <begin position="109"/>
        <end position="171"/>
    </location>
</feature>
<dbReference type="InterPro" id="IPR039246">
    <property type="entry name" value="Flagellar_FlgA"/>
</dbReference>
<keyword evidence="4" id="KW-0732">Signal</keyword>
<evidence type="ECO:0000259" key="8">
    <source>
        <dbReference type="SMART" id="SM00858"/>
    </source>
</evidence>
<dbReference type="OrthoDB" id="5729023at2"/>
<comment type="subcellular location">
    <subcellularLocation>
        <location evidence="1 7">Periplasm</location>
    </subcellularLocation>
</comment>
<evidence type="ECO:0000256" key="5">
    <source>
        <dbReference type="ARBA" id="ARBA00022764"/>
    </source>
</evidence>
<evidence type="ECO:0000313" key="10">
    <source>
        <dbReference type="Proteomes" id="UP000198762"/>
    </source>
</evidence>
<keyword evidence="9" id="KW-0966">Cell projection</keyword>
<evidence type="ECO:0000256" key="3">
    <source>
        <dbReference type="ARBA" id="ARBA00014754"/>
    </source>
</evidence>
<keyword evidence="7" id="KW-1005">Bacterial flagellum biogenesis</keyword>
<dbReference type="GO" id="GO:0044780">
    <property type="term" value="P:bacterial-type flagellum assembly"/>
    <property type="evidence" value="ECO:0007669"/>
    <property type="project" value="InterPro"/>
</dbReference>
<dbReference type="EMBL" id="FOHZ01000001">
    <property type="protein sequence ID" value="SES65736.1"/>
    <property type="molecule type" value="Genomic_DNA"/>
</dbReference>
<dbReference type="Proteomes" id="UP000198762">
    <property type="component" value="Unassembled WGS sequence"/>
</dbReference>
<accession>A0A1H9YA52</accession>
<dbReference type="AlphaFoldDB" id="A0A1H9YA52"/>
<evidence type="ECO:0000256" key="6">
    <source>
        <dbReference type="ARBA" id="ARBA00025643"/>
    </source>
</evidence>
<comment type="similarity">
    <text evidence="2 7">Belongs to the FlgA family.</text>
</comment>
<dbReference type="NCBIfam" id="TIGR03170">
    <property type="entry name" value="flgA_cterm"/>
    <property type="match status" value="1"/>
</dbReference>